<organism evidence="2 3">
    <name type="scientific">Diaphorina citri</name>
    <name type="common">Asian citrus psyllid</name>
    <dbReference type="NCBI Taxonomy" id="121845"/>
    <lineage>
        <taxon>Eukaryota</taxon>
        <taxon>Metazoa</taxon>
        <taxon>Ecdysozoa</taxon>
        <taxon>Arthropoda</taxon>
        <taxon>Hexapoda</taxon>
        <taxon>Insecta</taxon>
        <taxon>Pterygota</taxon>
        <taxon>Neoptera</taxon>
        <taxon>Paraneoptera</taxon>
        <taxon>Hemiptera</taxon>
        <taxon>Sternorrhyncha</taxon>
        <taxon>Psylloidea</taxon>
        <taxon>Psyllidae</taxon>
        <taxon>Diaphorininae</taxon>
        <taxon>Diaphorina</taxon>
    </lineage>
</organism>
<dbReference type="RefSeq" id="XP_026688270.1">
    <property type="nucleotide sequence ID" value="XM_026832469.1"/>
</dbReference>
<dbReference type="KEGG" id="dci:103522151"/>
<dbReference type="GeneID" id="103522151"/>
<accession>A0A3Q0JNA7</accession>
<sequence>MASFKKTNAKYFSKPQQKRTPDNEYWNKLADPVVLKEFAGIDHVSFSNVDPYYFAVTSSAKVSYRTSINYGFLFIELGRIVL</sequence>
<protein>
    <submittedName>
        <fullName evidence="3">U3 small nucleolar RNA-associated protein 15 homolog</fullName>
    </submittedName>
</protein>
<feature type="region of interest" description="Disordered" evidence="1">
    <location>
        <begin position="1"/>
        <end position="20"/>
    </location>
</feature>
<gene>
    <name evidence="3" type="primary">LOC103522151</name>
</gene>
<evidence type="ECO:0000313" key="3">
    <source>
        <dbReference type="RefSeq" id="XP_026688270.1"/>
    </source>
</evidence>
<reference evidence="3" key="1">
    <citation type="submission" date="2025-08" db="UniProtKB">
        <authorList>
            <consortium name="RefSeq"/>
        </authorList>
    </citation>
    <scope>IDENTIFICATION</scope>
</reference>
<evidence type="ECO:0000313" key="2">
    <source>
        <dbReference type="Proteomes" id="UP000079169"/>
    </source>
</evidence>
<dbReference type="PaxDb" id="121845-A0A3Q0JNA7"/>
<dbReference type="AlphaFoldDB" id="A0A3Q0JNA7"/>
<dbReference type="Proteomes" id="UP000079169">
    <property type="component" value="Unplaced"/>
</dbReference>
<name>A0A3Q0JNA7_DIACI</name>
<dbReference type="STRING" id="121845.A0A3Q0JNA7"/>
<keyword evidence="2" id="KW-1185">Reference proteome</keyword>
<proteinExistence type="predicted"/>
<evidence type="ECO:0000256" key="1">
    <source>
        <dbReference type="SAM" id="MobiDB-lite"/>
    </source>
</evidence>